<evidence type="ECO:0000256" key="1">
    <source>
        <dbReference type="SAM" id="MobiDB-lite"/>
    </source>
</evidence>
<feature type="compositionally biased region" description="Gly residues" evidence="1">
    <location>
        <begin position="215"/>
        <end position="237"/>
    </location>
</feature>
<protein>
    <submittedName>
        <fullName evidence="3">Uncharacterized protein</fullName>
    </submittedName>
</protein>
<keyword evidence="2" id="KW-0472">Membrane</keyword>
<name>A0ABS5TJ89_9ACTN</name>
<evidence type="ECO:0000313" key="3">
    <source>
        <dbReference type="EMBL" id="MBT0771141.1"/>
    </source>
</evidence>
<sequence length="418" mass="41748">MGVDPEEQVAILQARIQERLAALRAIGQGVRAGAGPRESPDPGAGLVGEERVDDVREIDLTDGIDLTDARLAQARWDDEDDDGRDGPESSDGSEGPDGSDRPDGFDGSDGRGGSGGPGGSNGPGRQRRRAIRDDEDGPGDGELRDLTDGRLFGSGDLLEEGPRRGPRRHRADAQPPGPAEDTGPRLLGPAGHGGSSGRHGARASAAGSDAPGPGAPGRGAQGSGGPGSGPPGSGAPGAGPPGPPGSGASGFGATGSGAAGSAAAGGSSLQEATDAVIAATRELISYERRLPLLLDTGPRRQSLLIVRWCGLLTAAVAAALLVCALVGSLARWWALPAIGCAGAGLLLLRLPVHPPGDRHESLRPGAGVVAAGALLTAICAASGIPDPVVLPGIVAMAAGIWHVQQTPVRIGALPRRFR</sequence>
<reference evidence="3 4" key="1">
    <citation type="submission" date="2021-05" db="EMBL/GenBank/DDBJ databases">
        <title>Kineosporia and Streptomyces sp. nov. two new marine actinobacteria isolated from Coral.</title>
        <authorList>
            <person name="Buangrab K."/>
            <person name="Sutthacheep M."/>
            <person name="Yeemin T."/>
            <person name="Harunari E."/>
            <person name="Igarashi Y."/>
            <person name="Kanchanasin P."/>
            <person name="Tanasupawat S."/>
            <person name="Phongsopitanun W."/>
        </authorList>
    </citation>
    <scope>NUCLEOTIDE SEQUENCE [LARGE SCALE GENOMIC DNA]</scope>
    <source>
        <strain evidence="3 4">J2-2</strain>
    </source>
</reference>
<feature type="transmembrane region" description="Helical" evidence="2">
    <location>
        <begin position="333"/>
        <end position="352"/>
    </location>
</feature>
<accession>A0ABS5TJ89</accession>
<dbReference type="EMBL" id="JAHBAY010000008">
    <property type="protein sequence ID" value="MBT0771141.1"/>
    <property type="molecule type" value="Genomic_DNA"/>
</dbReference>
<evidence type="ECO:0000313" key="4">
    <source>
        <dbReference type="Proteomes" id="UP001197247"/>
    </source>
</evidence>
<feature type="region of interest" description="Disordered" evidence="1">
    <location>
        <begin position="68"/>
        <end position="264"/>
    </location>
</feature>
<organism evidence="3 4">
    <name type="scientific">Kineosporia corallincola</name>
    <dbReference type="NCBI Taxonomy" id="2835133"/>
    <lineage>
        <taxon>Bacteria</taxon>
        <taxon>Bacillati</taxon>
        <taxon>Actinomycetota</taxon>
        <taxon>Actinomycetes</taxon>
        <taxon>Kineosporiales</taxon>
        <taxon>Kineosporiaceae</taxon>
        <taxon>Kineosporia</taxon>
    </lineage>
</organism>
<feature type="compositionally biased region" description="Gly residues" evidence="1">
    <location>
        <begin position="245"/>
        <end position="258"/>
    </location>
</feature>
<keyword evidence="4" id="KW-1185">Reference proteome</keyword>
<keyword evidence="2" id="KW-0812">Transmembrane</keyword>
<feature type="compositionally biased region" description="Low complexity" evidence="1">
    <location>
        <begin position="202"/>
        <end position="212"/>
    </location>
</feature>
<feature type="transmembrane region" description="Helical" evidence="2">
    <location>
        <begin position="390"/>
        <end position="408"/>
    </location>
</feature>
<feature type="region of interest" description="Disordered" evidence="1">
    <location>
        <begin position="29"/>
        <end position="52"/>
    </location>
</feature>
<proteinExistence type="predicted"/>
<comment type="caution">
    <text evidence="3">The sequence shown here is derived from an EMBL/GenBank/DDBJ whole genome shotgun (WGS) entry which is preliminary data.</text>
</comment>
<feature type="transmembrane region" description="Helical" evidence="2">
    <location>
        <begin position="304"/>
        <end position="327"/>
    </location>
</feature>
<feature type="compositionally biased region" description="Gly residues" evidence="1">
    <location>
        <begin position="110"/>
        <end position="122"/>
    </location>
</feature>
<dbReference type="RefSeq" id="WP_214157442.1">
    <property type="nucleotide sequence ID" value="NZ_JAHBAY010000008.1"/>
</dbReference>
<evidence type="ECO:0000256" key="2">
    <source>
        <dbReference type="SAM" id="Phobius"/>
    </source>
</evidence>
<gene>
    <name evidence="3" type="ORF">KIH74_19530</name>
</gene>
<dbReference type="Proteomes" id="UP001197247">
    <property type="component" value="Unassembled WGS sequence"/>
</dbReference>
<keyword evidence="2" id="KW-1133">Transmembrane helix</keyword>